<name>A0A1Y1HN11_KLENI</name>
<evidence type="ECO:0000256" key="1">
    <source>
        <dbReference type="ARBA" id="ARBA00005046"/>
    </source>
</evidence>
<evidence type="ECO:0000256" key="2">
    <source>
        <dbReference type="ARBA" id="ARBA00022490"/>
    </source>
</evidence>
<gene>
    <name evidence="7" type="ORF">KFL_000150230</name>
</gene>
<evidence type="ECO:0000256" key="3">
    <source>
        <dbReference type="ARBA" id="ARBA00022553"/>
    </source>
</evidence>
<dbReference type="NCBIfam" id="TIGR01682">
    <property type="entry name" value="moaD"/>
    <property type="match status" value="1"/>
</dbReference>
<dbReference type="GO" id="GO:0030366">
    <property type="term" value="F:molybdopterin synthase activity"/>
    <property type="evidence" value="ECO:0007669"/>
    <property type="project" value="UniProtKB-UniRule"/>
</dbReference>
<dbReference type="Pfam" id="PF02597">
    <property type="entry name" value="ThiS"/>
    <property type="match status" value="1"/>
</dbReference>
<comment type="subunit">
    <text evidence="6">Heterotetramer; composed of 2 small (MOCS2A) and 2 large (MOCS2B) subunits.</text>
</comment>
<comment type="similarity">
    <text evidence="6">Belongs to the MoaD family. MOCS2A subfamily.</text>
</comment>
<dbReference type="SUPFAM" id="SSF54285">
    <property type="entry name" value="MoaD/ThiS"/>
    <property type="match status" value="1"/>
</dbReference>
<comment type="pathway">
    <text evidence="1 6">Cofactor biosynthesis; molybdopterin biosynthesis.</text>
</comment>
<dbReference type="FunFam" id="3.10.20.30:FF:000010">
    <property type="entry name" value="Molybdopterin synthase sulfur carrier subunit"/>
    <property type="match status" value="1"/>
</dbReference>
<dbReference type="Gene3D" id="3.10.20.30">
    <property type="match status" value="1"/>
</dbReference>
<dbReference type="InterPro" id="IPR003749">
    <property type="entry name" value="ThiS/MoaD-like"/>
</dbReference>
<evidence type="ECO:0000313" key="7">
    <source>
        <dbReference type="EMBL" id="GAQ78569.1"/>
    </source>
</evidence>
<keyword evidence="8" id="KW-1185">Reference proteome</keyword>
<keyword evidence="5 6" id="KW-0501">Molybdenum cofactor biosynthesis</keyword>
<evidence type="ECO:0000313" key="8">
    <source>
        <dbReference type="Proteomes" id="UP000054558"/>
    </source>
</evidence>
<comment type="PTM">
    <text evidence="6">C-terminal thiocarboxylation occurs in 2 steps, it is first acyl-adenylated (-COAMP) via the hesA/moeB/thiF part of MOCS3, then thiocarboxylated (-COSH) via the rhodanese domain of MOCS3.</text>
</comment>
<evidence type="ECO:0000256" key="4">
    <source>
        <dbReference type="ARBA" id="ARBA00022741"/>
    </source>
</evidence>
<keyword evidence="4 6" id="KW-0547">Nucleotide-binding</keyword>
<dbReference type="InterPro" id="IPR010038">
    <property type="entry name" value="MoaD_arc-typ"/>
</dbReference>
<dbReference type="GO" id="GO:0000166">
    <property type="term" value="F:nucleotide binding"/>
    <property type="evidence" value="ECO:0007669"/>
    <property type="project" value="UniProtKB-KW"/>
</dbReference>
<dbReference type="CDD" id="cd00754">
    <property type="entry name" value="Ubl_MoaD"/>
    <property type="match status" value="1"/>
</dbReference>
<feature type="modified residue" description="1-thioglycine; alternate" evidence="6">
    <location>
        <position position="148"/>
    </location>
</feature>
<dbReference type="PANTHER" id="PTHR33359">
    <property type="entry name" value="MOLYBDOPTERIN SYNTHASE SULFUR CARRIER SUBUNIT"/>
    <property type="match status" value="1"/>
</dbReference>
<dbReference type="GO" id="GO:0006777">
    <property type="term" value="P:Mo-molybdopterin cofactor biosynthetic process"/>
    <property type="evidence" value="ECO:0000318"/>
    <property type="project" value="GO_Central"/>
</dbReference>
<reference evidence="7 8" key="1">
    <citation type="journal article" date="2014" name="Nat. Commun.">
        <title>Klebsormidium flaccidum genome reveals primary factors for plant terrestrial adaptation.</title>
        <authorList>
            <person name="Hori K."/>
            <person name="Maruyama F."/>
            <person name="Fujisawa T."/>
            <person name="Togashi T."/>
            <person name="Yamamoto N."/>
            <person name="Seo M."/>
            <person name="Sato S."/>
            <person name="Yamada T."/>
            <person name="Mori H."/>
            <person name="Tajima N."/>
            <person name="Moriyama T."/>
            <person name="Ikeuchi M."/>
            <person name="Watanabe M."/>
            <person name="Wada H."/>
            <person name="Kobayashi K."/>
            <person name="Saito M."/>
            <person name="Masuda T."/>
            <person name="Sasaki-Sekimoto Y."/>
            <person name="Mashiguchi K."/>
            <person name="Awai K."/>
            <person name="Shimojima M."/>
            <person name="Masuda S."/>
            <person name="Iwai M."/>
            <person name="Nobusawa T."/>
            <person name="Narise T."/>
            <person name="Kondo S."/>
            <person name="Saito H."/>
            <person name="Sato R."/>
            <person name="Murakawa M."/>
            <person name="Ihara Y."/>
            <person name="Oshima-Yamada Y."/>
            <person name="Ohtaka K."/>
            <person name="Satoh M."/>
            <person name="Sonobe K."/>
            <person name="Ishii M."/>
            <person name="Ohtani R."/>
            <person name="Kanamori-Sato M."/>
            <person name="Honoki R."/>
            <person name="Miyazaki D."/>
            <person name="Mochizuki H."/>
            <person name="Umetsu J."/>
            <person name="Higashi K."/>
            <person name="Shibata D."/>
            <person name="Kamiya Y."/>
            <person name="Sato N."/>
            <person name="Nakamura Y."/>
            <person name="Tabata S."/>
            <person name="Ida S."/>
            <person name="Kurokawa K."/>
            <person name="Ohta H."/>
        </authorList>
    </citation>
    <scope>NUCLEOTIDE SEQUENCE [LARGE SCALE GENOMIC DNA]</scope>
    <source>
        <strain evidence="7 8">NIES-2285</strain>
    </source>
</reference>
<sequence length="148" mass="16339">MPADVLSELEAEKAARRQREAQRSAQVAAVIKAEVQSLGSKREVYRSLGSVRLPHARTNRTLRRRAHMRVKVLYFARAREATGSTEESAEIENGTTAKALLETLVRRFPKLQEIRSCLVLAINQEYADGSAVLKEGDEVALIPPISGG</sequence>
<organism evidence="7 8">
    <name type="scientific">Klebsormidium nitens</name>
    <name type="common">Green alga</name>
    <name type="synonym">Ulothrix nitens</name>
    <dbReference type="NCBI Taxonomy" id="105231"/>
    <lineage>
        <taxon>Eukaryota</taxon>
        <taxon>Viridiplantae</taxon>
        <taxon>Streptophyta</taxon>
        <taxon>Klebsormidiophyceae</taxon>
        <taxon>Klebsormidiales</taxon>
        <taxon>Klebsormidiaceae</taxon>
        <taxon>Klebsormidium</taxon>
    </lineage>
</organism>
<dbReference type="UniPathway" id="UPA00344"/>
<keyword evidence="3 6" id="KW-0597">Phosphoprotein</keyword>
<dbReference type="InterPro" id="IPR028887">
    <property type="entry name" value="MOCS2A_euk"/>
</dbReference>
<proteinExistence type="inferred from homology"/>
<dbReference type="OMA" id="DECHTDA"/>
<dbReference type="InterPro" id="IPR012675">
    <property type="entry name" value="Beta-grasp_dom_sf"/>
</dbReference>
<dbReference type="GO" id="GO:1990133">
    <property type="term" value="C:molybdopterin adenylyltransferase complex"/>
    <property type="evidence" value="ECO:0000318"/>
    <property type="project" value="GO_Central"/>
</dbReference>
<dbReference type="EMBL" id="DF236964">
    <property type="protein sequence ID" value="GAQ78569.1"/>
    <property type="molecule type" value="Genomic_DNA"/>
</dbReference>
<dbReference type="Proteomes" id="UP000054558">
    <property type="component" value="Unassembled WGS sequence"/>
</dbReference>
<keyword evidence="2 6" id="KW-0963">Cytoplasm</keyword>
<accession>A0A1Y1HN11</accession>
<evidence type="ECO:0000256" key="6">
    <source>
        <dbReference type="HAMAP-Rule" id="MF_03051"/>
    </source>
</evidence>
<dbReference type="NCBIfam" id="TIGR01687">
    <property type="entry name" value="moaD_arch"/>
    <property type="match status" value="1"/>
</dbReference>
<dbReference type="HAMAP" id="MF_03051">
    <property type="entry name" value="MOCS2A"/>
    <property type="match status" value="1"/>
</dbReference>
<dbReference type="InterPro" id="IPR016155">
    <property type="entry name" value="Mopterin_synth/thiamin_S_b"/>
</dbReference>
<comment type="subcellular location">
    <subcellularLocation>
        <location evidence="6">Cytoplasm</location>
    </subcellularLocation>
</comment>
<feature type="modified residue" description="Glycyl adenylate; alternate" evidence="6">
    <location>
        <position position="148"/>
    </location>
</feature>
<dbReference type="InterPro" id="IPR044672">
    <property type="entry name" value="MOCS2A"/>
</dbReference>
<dbReference type="AlphaFoldDB" id="A0A1Y1HN11"/>
<evidence type="ECO:0000256" key="5">
    <source>
        <dbReference type="ARBA" id="ARBA00023150"/>
    </source>
</evidence>
<comment type="function">
    <text evidence="6">Acts as a sulfur carrier required for molybdopterin biosynthesis. Component of the molybdopterin synthase complex that catalyzes the conversion of precursor Z into molybdopterin by mediating the incorporation of 2 sulfur atoms into precursor Z to generate a dithiolene group. In the complex, serves as sulfur donor by being thiocarboxylated (-COSH) at its C-terminus by MOCS3. After interaction with MOCS2B, the sulfur is then transferred to precursor Z to form molybdopterin.</text>
</comment>
<dbReference type="PANTHER" id="PTHR33359:SF1">
    <property type="entry name" value="MOLYBDOPTERIN SYNTHASE SULFUR CARRIER SUBUNIT"/>
    <property type="match status" value="1"/>
</dbReference>
<dbReference type="OrthoDB" id="5531344at2759"/>
<dbReference type="GO" id="GO:1990140">
    <property type="term" value="C:molybdopterin synthase complex"/>
    <property type="evidence" value="ECO:0007669"/>
    <property type="project" value="UniProtKB-UniRule"/>
</dbReference>
<dbReference type="STRING" id="105231.A0A1Y1HN11"/>
<protein>
    <recommendedName>
        <fullName evidence="6">Molybdopterin synthase sulfur carrier subunit</fullName>
    </recommendedName>
    <alternativeName>
        <fullName evidence="6">Molybdenum cofactor synthesis protein 2 small subunit</fullName>
    </alternativeName>
    <alternativeName>
        <fullName evidence="6">Molybdenum cofactor synthesis protein 2A</fullName>
        <shortName evidence="6">MOCS2A</shortName>
    </alternativeName>
    <alternativeName>
        <fullName evidence="6">Sulfur carrier protein MOCS2A</fullName>
    </alternativeName>
</protein>